<dbReference type="PANTHER" id="PTHR43793:SF2">
    <property type="entry name" value="BIFUNCTIONAL PROTEIN HLDE"/>
    <property type="match status" value="1"/>
</dbReference>
<evidence type="ECO:0000259" key="3">
    <source>
        <dbReference type="Pfam" id="PF01467"/>
    </source>
</evidence>
<keyword evidence="2" id="KW-0548">Nucleotidyltransferase</keyword>
<dbReference type="Pfam" id="PF01467">
    <property type="entry name" value="CTP_transf_like"/>
    <property type="match status" value="1"/>
</dbReference>
<name>A0A382SMV9_9ZZZZ</name>
<keyword evidence="1" id="KW-0808">Transferase</keyword>
<feature type="domain" description="Cytidyltransferase-like" evidence="3">
    <location>
        <begin position="4"/>
        <end position="77"/>
    </location>
</feature>
<dbReference type="GO" id="GO:0016779">
    <property type="term" value="F:nucleotidyltransferase activity"/>
    <property type="evidence" value="ECO:0007669"/>
    <property type="project" value="UniProtKB-KW"/>
</dbReference>
<organism evidence="4">
    <name type="scientific">marine metagenome</name>
    <dbReference type="NCBI Taxonomy" id="408172"/>
    <lineage>
        <taxon>unclassified sequences</taxon>
        <taxon>metagenomes</taxon>
        <taxon>ecological metagenomes</taxon>
    </lineage>
</organism>
<dbReference type="PANTHER" id="PTHR43793">
    <property type="entry name" value="FAD SYNTHASE"/>
    <property type="match status" value="1"/>
</dbReference>
<dbReference type="EMBL" id="UINC01130282">
    <property type="protein sequence ID" value="SVD11254.1"/>
    <property type="molecule type" value="Genomic_DNA"/>
</dbReference>
<accession>A0A382SMV9</accession>
<dbReference type="InterPro" id="IPR014729">
    <property type="entry name" value="Rossmann-like_a/b/a_fold"/>
</dbReference>
<evidence type="ECO:0000313" key="4">
    <source>
        <dbReference type="EMBL" id="SVD11254.1"/>
    </source>
</evidence>
<dbReference type="InterPro" id="IPR004821">
    <property type="entry name" value="Cyt_trans-like"/>
</dbReference>
<dbReference type="Gene3D" id="3.40.50.620">
    <property type="entry name" value="HUPs"/>
    <property type="match status" value="1"/>
</dbReference>
<gene>
    <name evidence="4" type="ORF">METZ01_LOCUS364108</name>
</gene>
<proteinExistence type="predicted"/>
<sequence length="112" mass="12366">MNKASTFGDILIVGLNSDESVKRLKGENRPIQPIKIRIKNILTLEAVTAISIFEDDTPLDLIQTIRPDILVKGGDYNPKDIVGSMEMSIWDGRVEIVPLTPGFSTTAQIVKM</sequence>
<reference evidence="4" key="1">
    <citation type="submission" date="2018-05" db="EMBL/GenBank/DDBJ databases">
        <authorList>
            <person name="Lanie J.A."/>
            <person name="Ng W.-L."/>
            <person name="Kazmierczak K.M."/>
            <person name="Andrzejewski T.M."/>
            <person name="Davidsen T.M."/>
            <person name="Wayne K.J."/>
            <person name="Tettelin H."/>
            <person name="Glass J.I."/>
            <person name="Rusch D."/>
            <person name="Podicherti R."/>
            <person name="Tsui H.-C.T."/>
            <person name="Winkler M.E."/>
        </authorList>
    </citation>
    <scope>NUCLEOTIDE SEQUENCE</scope>
</reference>
<dbReference type="SUPFAM" id="SSF52374">
    <property type="entry name" value="Nucleotidylyl transferase"/>
    <property type="match status" value="1"/>
</dbReference>
<dbReference type="AlphaFoldDB" id="A0A382SMV9"/>
<dbReference type="InterPro" id="IPR050385">
    <property type="entry name" value="Archaeal_FAD_synthase"/>
</dbReference>
<protein>
    <recommendedName>
        <fullName evidence="3">Cytidyltransferase-like domain-containing protein</fullName>
    </recommendedName>
</protein>
<evidence type="ECO:0000256" key="1">
    <source>
        <dbReference type="ARBA" id="ARBA00022679"/>
    </source>
</evidence>
<evidence type="ECO:0000256" key="2">
    <source>
        <dbReference type="ARBA" id="ARBA00022695"/>
    </source>
</evidence>